<proteinExistence type="predicted"/>
<protein>
    <submittedName>
        <fullName evidence="1">SHR-BD domain-containing protein</fullName>
    </submittedName>
</protein>
<reference evidence="1" key="1">
    <citation type="submission" date="2016-06" db="UniProtKB">
        <authorList>
            <consortium name="WormBaseParasite"/>
        </authorList>
    </citation>
    <scope>IDENTIFICATION</scope>
</reference>
<sequence>LDGRRYRDAYWEKELSSKSNLSTRNVLFMKCLEFGDVYLRVPKAKVALLTSFEALLLKAIRDVDFRFRFHQDRDLFNFVCQLQIGHRVVVQIRASADSEGRAGLFMPGWIAYIGEPVPDSGLLFGVLLEIRASADSEGRAGLFMPGWIAYIGEPVPDSGLLFGVLLEIFRF</sequence>
<dbReference type="WBParaSite" id="GPUH_0001792501-mRNA-1">
    <property type="protein sequence ID" value="GPUH_0001792501-mRNA-1"/>
    <property type="gene ID" value="GPUH_0001792501"/>
</dbReference>
<organism evidence="1">
    <name type="scientific">Gongylonema pulchrum</name>
    <dbReference type="NCBI Taxonomy" id="637853"/>
    <lineage>
        <taxon>Eukaryota</taxon>
        <taxon>Metazoa</taxon>
        <taxon>Ecdysozoa</taxon>
        <taxon>Nematoda</taxon>
        <taxon>Chromadorea</taxon>
        <taxon>Rhabditida</taxon>
        <taxon>Spirurina</taxon>
        <taxon>Spiruromorpha</taxon>
        <taxon>Spiruroidea</taxon>
        <taxon>Gongylonematidae</taxon>
        <taxon>Gongylonema</taxon>
    </lineage>
</organism>
<name>A0A183EAA9_9BILA</name>
<accession>A0A183EAA9</accession>
<dbReference type="AlphaFoldDB" id="A0A183EAA9"/>
<evidence type="ECO:0000313" key="1">
    <source>
        <dbReference type="WBParaSite" id="GPUH_0001792501-mRNA-1"/>
    </source>
</evidence>